<dbReference type="Pfam" id="PF00656">
    <property type="entry name" value="Peptidase_C14"/>
    <property type="match status" value="1"/>
</dbReference>
<dbReference type="InterPro" id="IPR001875">
    <property type="entry name" value="DED_dom"/>
</dbReference>
<evidence type="ECO:0000256" key="2">
    <source>
        <dbReference type="ARBA" id="ARBA00022703"/>
    </source>
</evidence>
<dbReference type="GO" id="GO:0004197">
    <property type="term" value="F:cysteine-type endopeptidase activity"/>
    <property type="evidence" value="ECO:0007669"/>
    <property type="project" value="InterPro"/>
</dbReference>
<dbReference type="SUPFAM" id="SSF47986">
    <property type="entry name" value="DEATH domain"/>
    <property type="match status" value="2"/>
</dbReference>
<evidence type="ECO:0000313" key="8">
    <source>
        <dbReference type="EMBL" id="KAF7476223.1"/>
    </source>
</evidence>
<keyword evidence="3" id="KW-0677">Repeat</keyword>
<dbReference type="GO" id="GO:2001237">
    <property type="term" value="P:negative regulation of extrinsic apoptotic signaling pathway"/>
    <property type="evidence" value="ECO:0007669"/>
    <property type="project" value="UniProtKB-ARBA"/>
</dbReference>
<dbReference type="Pfam" id="PF01335">
    <property type="entry name" value="DED"/>
    <property type="match status" value="2"/>
</dbReference>
<keyword evidence="2" id="KW-0053">Apoptosis</keyword>
<dbReference type="GO" id="GO:0008047">
    <property type="term" value="F:enzyme activator activity"/>
    <property type="evidence" value="ECO:0007669"/>
    <property type="project" value="UniProtKB-ARBA"/>
</dbReference>
<proteinExistence type="inferred from homology"/>
<evidence type="ECO:0000256" key="3">
    <source>
        <dbReference type="ARBA" id="ARBA00022737"/>
    </source>
</evidence>
<dbReference type="PANTHER" id="PTHR48169">
    <property type="entry name" value="DED DOMAIN-CONTAINING PROTEIN"/>
    <property type="match status" value="1"/>
</dbReference>
<feature type="domain" description="DED" evidence="6">
    <location>
        <begin position="95"/>
        <end position="167"/>
    </location>
</feature>
<organism evidence="9 10">
    <name type="scientific">Marmota monax</name>
    <name type="common">Woodchuck</name>
    <dbReference type="NCBI Taxonomy" id="9995"/>
    <lineage>
        <taxon>Eukaryota</taxon>
        <taxon>Metazoa</taxon>
        <taxon>Chordata</taxon>
        <taxon>Craniata</taxon>
        <taxon>Vertebrata</taxon>
        <taxon>Euteleostomi</taxon>
        <taxon>Mammalia</taxon>
        <taxon>Eutheria</taxon>
        <taxon>Euarchontoglires</taxon>
        <taxon>Glires</taxon>
        <taxon>Rodentia</taxon>
        <taxon>Sciuromorpha</taxon>
        <taxon>Sciuridae</taxon>
        <taxon>Xerinae</taxon>
        <taxon>Marmotini</taxon>
        <taxon>Marmota</taxon>
    </lineage>
</organism>
<dbReference type="InterPro" id="IPR029030">
    <property type="entry name" value="Caspase-like_dom_sf"/>
</dbReference>
<dbReference type="SUPFAM" id="SSF52129">
    <property type="entry name" value="Caspase-like"/>
    <property type="match status" value="1"/>
</dbReference>
<dbReference type="FunFam" id="1.10.533.10:FF:000016">
    <property type="entry name" value="CASP8 and FADD-like apoptosis regulator"/>
    <property type="match status" value="1"/>
</dbReference>
<dbReference type="SMART" id="SM00031">
    <property type="entry name" value="DED"/>
    <property type="match status" value="2"/>
</dbReference>
<dbReference type="AlphaFoldDB" id="A0A5E4C1B6"/>
<dbReference type="Gene3D" id="1.10.533.10">
    <property type="entry name" value="Death Domain, Fas"/>
    <property type="match status" value="2"/>
</dbReference>
<dbReference type="Proteomes" id="UP000335636">
    <property type="component" value="Unassembled WGS sequence"/>
</dbReference>
<evidence type="ECO:0000313" key="9">
    <source>
        <dbReference type="EMBL" id="VTJ75356.1"/>
    </source>
</evidence>
<dbReference type="InterPro" id="IPR011029">
    <property type="entry name" value="DEATH-like_dom_sf"/>
</dbReference>
<evidence type="ECO:0000259" key="6">
    <source>
        <dbReference type="PROSITE" id="PS50168"/>
    </source>
</evidence>
<reference evidence="9 10" key="1">
    <citation type="submission" date="2019-04" db="EMBL/GenBank/DDBJ databases">
        <authorList>
            <person name="Alioto T."/>
            <person name="Alioto T."/>
        </authorList>
    </citation>
    <scope>NUCLEOTIDE SEQUENCE [LARGE SCALE GENOMIC DNA]</scope>
</reference>
<dbReference type="EMBL" id="WJEC01002612">
    <property type="protein sequence ID" value="KAF7476223.1"/>
    <property type="molecule type" value="Genomic_DNA"/>
</dbReference>
<dbReference type="InterPro" id="IPR001309">
    <property type="entry name" value="Pept_C14_p20"/>
</dbReference>
<accession>A0A5E4C1B6</accession>
<evidence type="ECO:0000256" key="1">
    <source>
        <dbReference type="ARBA" id="ARBA00010134"/>
    </source>
</evidence>
<feature type="domain" description="DED" evidence="6">
    <location>
        <begin position="186"/>
        <end position="264"/>
    </location>
</feature>
<dbReference type="PANTHER" id="PTHR48169:SF3">
    <property type="entry name" value="CASP8 AND FADD LIKE APOPTOSIS REGULATOR"/>
    <property type="match status" value="1"/>
</dbReference>
<dbReference type="EMBL" id="CABDUW010000793">
    <property type="protein sequence ID" value="VTJ75356.1"/>
    <property type="molecule type" value="Genomic_DNA"/>
</dbReference>
<dbReference type="SMART" id="SM00115">
    <property type="entry name" value="CASc"/>
    <property type="match status" value="1"/>
</dbReference>
<sequence length="577" mass="65742">MAPGHGHGHEHGHGKLELPDYRQWKIEGTPLQTVQEKLAAKGLRDPWGRCSCAGPQVLERPSKVTYVDNLDKTYYHTTKEETCGTSALGRTLKEMKKALRNEVEEALDEEEKEMLCFLCLDITADVVPPTVRDLLDILCERGKLSVVQLAELLYRVRRFDLLKRILKMDRTAVEAHLRSHPHLVSDYRVLMVEIGENLDKKDVSALIFLMRDYTGRGKVSKDKSFLDLVVDLEKLNLIAPDQLDLLEECLKNIHRIDLKTKIQKYKQSAQGAMKGAGTSCVNSLHTSLPNLSLKDPSYSIRLQNGRSKGQRHWPLLQREPVKTSIQESGAFFLQHISEEIYKMQSKPLGICLIIDCIGNDTEVLRHTFTSLGYEVQNFLHLHVKDISHILHQVANLPRHRHHDSFVCVLVSRGGSQSVFGVDETHSELSLHHIRRIFMGDKCPSLIGKPKLFFIQNYVVSEGQKEDSSLLEVDSPAMTNVESKEPKPGPSTVHREADFFWSLCTASVSLLEQSSSSPSLYLQSLSQKLQRERKRPLLDLHLDLNRKVYDWNSRVSAKEKYCLFLQHTLRKKLILSPT</sequence>
<dbReference type="FunFam" id="1.10.533.10:FF:000020">
    <property type="entry name" value="CASP8 and FADD like apoptosis regulator"/>
    <property type="match status" value="1"/>
</dbReference>
<dbReference type="Proteomes" id="UP000662637">
    <property type="component" value="Unassembled WGS sequence"/>
</dbReference>
<dbReference type="PROSITE" id="PS50208">
    <property type="entry name" value="CASPASE_P20"/>
    <property type="match status" value="1"/>
</dbReference>
<feature type="domain" description="Caspase family p20" evidence="7">
    <location>
        <begin position="360"/>
        <end position="455"/>
    </location>
</feature>
<dbReference type="PROSITE" id="PS50168">
    <property type="entry name" value="DED"/>
    <property type="match status" value="2"/>
</dbReference>
<name>A0A5E4C1B6_MARMO</name>
<comment type="function">
    <text evidence="4">Apoptosis regulator protein which may function as a crucial link between cell survival and cell death pathways in mammalian cells. Acts as an inhibitor of TNFRSF6 mediated apoptosis. A proteolytic fragment (p43) is likely retained in the death-inducing signaling complex (DISC) thereby blocking further recruitment and processing of caspase-8 at the complex. Full length and shorter isoforms have been shown either to induce apoptosis or to reduce TNFRSF-triggered apoptosis. Lacks enzymatic (caspase) activity.</text>
</comment>
<dbReference type="InterPro" id="IPR015917">
    <property type="entry name" value="Pept_C14A"/>
</dbReference>
<evidence type="ECO:0000259" key="7">
    <source>
        <dbReference type="PROSITE" id="PS50208"/>
    </source>
</evidence>
<protein>
    <recommendedName>
        <fullName evidence="5">CASP8 and FADD-like apoptosis regulator</fullName>
    </recommendedName>
</protein>
<keyword evidence="10" id="KW-1185">Reference proteome</keyword>
<dbReference type="GO" id="GO:0006508">
    <property type="term" value="P:proteolysis"/>
    <property type="evidence" value="ECO:0007669"/>
    <property type="project" value="InterPro"/>
</dbReference>
<comment type="similarity">
    <text evidence="1">Belongs to the peptidase C14A family.</text>
</comment>
<dbReference type="GO" id="GO:0060544">
    <property type="term" value="P:regulation of necroptotic process"/>
    <property type="evidence" value="ECO:0007669"/>
    <property type="project" value="UniProtKB-ARBA"/>
</dbReference>
<evidence type="ECO:0000256" key="5">
    <source>
        <dbReference type="ARBA" id="ARBA00074066"/>
    </source>
</evidence>
<dbReference type="CDD" id="cd08340">
    <property type="entry name" value="DED_c-FLIP_r2"/>
    <property type="match status" value="1"/>
</dbReference>
<dbReference type="CDD" id="cd00032">
    <property type="entry name" value="CASc"/>
    <property type="match status" value="1"/>
</dbReference>
<dbReference type="InterPro" id="IPR011600">
    <property type="entry name" value="Pept_C14_caspase"/>
</dbReference>
<reference evidence="8" key="2">
    <citation type="submission" date="2020-08" db="EMBL/GenBank/DDBJ databases">
        <authorList>
            <person name="Shumante A."/>
            <person name="Zimin A.V."/>
            <person name="Puiu D."/>
            <person name="Salzberg S.L."/>
        </authorList>
    </citation>
    <scope>NUCLEOTIDE SEQUENCE</scope>
    <source>
        <strain evidence="8">WC2-LM</strain>
        <tissue evidence="8">Liver</tissue>
    </source>
</reference>
<evidence type="ECO:0000313" key="10">
    <source>
        <dbReference type="Proteomes" id="UP000335636"/>
    </source>
</evidence>
<evidence type="ECO:0000256" key="4">
    <source>
        <dbReference type="ARBA" id="ARBA00057217"/>
    </source>
</evidence>
<gene>
    <name evidence="8" type="ORF">GHT09_012684</name>
    <name evidence="9" type="ORF">MONAX_5E044343</name>
</gene>
<dbReference type="Gene3D" id="3.40.50.1460">
    <property type="match status" value="2"/>
</dbReference>
<dbReference type="GO" id="GO:0006915">
    <property type="term" value="P:apoptotic process"/>
    <property type="evidence" value="ECO:0007669"/>
    <property type="project" value="UniProtKB-KW"/>
</dbReference>
<dbReference type="GO" id="GO:0005737">
    <property type="term" value="C:cytoplasm"/>
    <property type="evidence" value="ECO:0007669"/>
    <property type="project" value="UniProtKB-ARBA"/>
</dbReference>